<evidence type="ECO:0000313" key="2">
    <source>
        <dbReference type="Proteomes" id="UP000632222"/>
    </source>
</evidence>
<evidence type="ECO:0000313" key="1">
    <source>
        <dbReference type="EMBL" id="GGJ32755.1"/>
    </source>
</evidence>
<dbReference type="RefSeq" id="WP_189002418.1">
    <property type="nucleotide sequence ID" value="NZ_BMOD01000005.1"/>
</dbReference>
<keyword evidence="2" id="KW-1185">Reference proteome</keyword>
<proteinExistence type="predicted"/>
<comment type="caution">
    <text evidence="1">The sequence shown here is derived from an EMBL/GenBank/DDBJ whole genome shotgun (WGS) entry which is preliminary data.</text>
</comment>
<organism evidence="1 2">
    <name type="scientific">Deinococcus roseus</name>
    <dbReference type="NCBI Taxonomy" id="392414"/>
    <lineage>
        <taxon>Bacteria</taxon>
        <taxon>Thermotogati</taxon>
        <taxon>Deinococcota</taxon>
        <taxon>Deinococci</taxon>
        <taxon>Deinococcales</taxon>
        <taxon>Deinococcaceae</taxon>
        <taxon>Deinococcus</taxon>
    </lineage>
</organism>
<name>A0ABQ2D0W1_9DEIO</name>
<reference evidence="2" key="1">
    <citation type="journal article" date="2019" name="Int. J. Syst. Evol. Microbiol.">
        <title>The Global Catalogue of Microorganisms (GCM) 10K type strain sequencing project: providing services to taxonomists for standard genome sequencing and annotation.</title>
        <authorList>
            <consortium name="The Broad Institute Genomics Platform"/>
            <consortium name="The Broad Institute Genome Sequencing Center for Infectious Disease"/>
            <person name="Wu L."/>
            <person name="Ma J."/>
        </authorList>
    </citation>
    <scope>NUCLEOTIDE SEQUENCE [LARGE SCALE GENOMIC DNA]</scope>
    <source>
        <strain evidence="2">JCM 14370</strain>
    </source>
</reference>
<protein>
    <submittedName>
        <fullName evidence="1">Uncharacterized protein</fullName>
    </submittedName>
</protein>
<sequence>MTRQSGRINLVGFNGRVELVQFGASVEVRGCGRLDDAGSIIRAYFAGKDLIYEGSCKYPDGEIRQVRIPITLWNPDLIADQARKAREVFFESLGTALDPSPA</sequence>
<dbReference type="EMBL" id="BMOD01000005">
    <property type="protein sequence ID" value="GGJ32755.1"/>
    <property type="molecule type" value="Genomic_DNA"/>
</dbReference>
<gene>
    <name evidence="1" type="ORF">GCM10008938_18700</name>
</gene>
<accession>A0ABQ2D0W1</accession>
<dbReference type="Proteomes" id="UP000632222">
    <property type="component" value="Unassembled WGS sequence"/>
</dbReference>